<dbReference type="Proteomes" id="UP000267096">
    <property type="component" value="Unassembled WGS sequence"/>
</dbReference>
<dbReference type="PANTHER" id="PTHR24637:SF377">
    <property type="entry name" value="COLLAGEN TYPE IX ALPHA 1 CHAIN"/>
    <property type="match status" value="1"/>
</dbReference>
<keyword evidence="1" id="KW-0677">Repeat</keyword>
<evidence type="ECO:0000313" key="6">
    <source>
        <dbReference type="WBParaSite" id="ASIM_0001217101-mRNA-1"/>
    </source>
</evidence>
<keyword evidence="5" id="KW-1185">Reference proteome</keyword>
<feature type="region of interest" description="Disordered" evidence="2">
    <location>
        <begin position="90"/>
        <end position="129"/>
    </location>
</feature>
<dbReference type="EMBL" id="UYRR01031089">
    <property type="protein sequence ID" value="VDK45496.1"/>
    <property type="molecule type" value="Genomic_DNA"/>
</dbReference>
<evidence type="ECO:0000313" key="4">
    <source>
        <dbReference type="EMBL" id="VDK45496.1"/>
    </source>
</evidence>
<dbReference type="InterPro" id="IPR002486">
    <property type="entry name" value="Col_cuticle_N"/>
</dbReference>
<sequence length="359" mass="37171">MPSMKVLFGASMAASVTAVCFAMIGVVVMFNDLNNLYDDLMDEMSEFKIVADDTWNRIVQLNRNEMRVQWSGSDISTLFSRAKRQNKPHCNCDNIRRDCPVGPPGAPGDPGEDGPDGPDGENGRPGVPGVALLATHEVPGGCLNCPPGRPGPPGPQGPPGEPGMSGNTGPPGRCGRPGPKGPEGDAGDPGMCGPIGPPGRPGAPGQDGKRGRGPPGRKGAPGPRGPPGPPGNDGAKGEDGEPGDKGPDGRCGKDGRPGKDGRTGPGASEVIDESFFYEDSLDKKEDSPRSLFLPGTVVCEKGVDGYRPAACAEIIPSWPNKPVVFPKIRLFRPGSDGLPGPDAHYCPCPPRSAVFVVTH</sequence>
<proteinExistence type="predicted"/>
<name>A0A0M3JVC2_ANISI</name>
<dbReference type="AlphaFoldDB" id="A0A0M3JVC2"/>
<dbReference type="Pfam" id="PF01484">
    <property type="entry name" value="Col_cuticle_N"/>
    <property type="match status" value="1"/>
</dbReference>
<feature type="compositionally biased region" description="Low complexity" evidence="2">
    <location>
        <begin position="162"/>
        <end position="177"/>
    </location>
</feature>
<feature type="compositionally biased region" description="Pro residues" evidence="2">
    <location>
        <begin position="147"/>
        <end position="161"/>
    </location>
</feature>
<evidence type="ECO:0000259" key="3">
    <source>
        <dbReference type="SMART" id="SM01088"/>
    </source>
</evidence>
<dbReference type="PANTHER" id="PTHR24637">
    <property type="entry name" value="COLLAGEN"/>
    <property type="match status" value="1"/>
</dbReference>
<feature type="region of interest" description="Disordered" evidence="2">
    <location>
        <begin position="141"/>
        <end position="273"/>
    </location>
</feature>
<reference evidence="6" key="1">
    <citation type="submission" date="2017-02" db="UniProtKB">
        <authorList>
            <consortium name="WormBaseParasite"/>
        </authorList>
    </citation>
    <scope>IDENTIFICATION</scope>
</reference>
<reference evidence="4 5" key="2">
    <citation type="submission" date="2018-11" db="EMBL/GenBank/DDBJ databases">
        <authorList>
            <consortium name="Pathogen Informatics"/>
        </authorList>
    </citation>
    <scope>NUCLEOTIDE SEQUENCE [LARGE SCALE GENOMIC DNA]</scope>
</reference>
<dbReference type="WBParaSite" id="ASIM_0001217101-mRNA-1">
    <property type="protein sequence ID" value="ASIM_0001217101-mRNA-1"/>
    <property type="gene ID" value="ASIM_0001217101"/>
</dbReference>
<evidence type="ECO:0000256" key="1">
    <source>
        <dbReference type="ARBA" id="ARBA00022737"/>
    </source>
</evidence>
<organism evidence="6">
    <name type="scientific">Anisakis simplex</name>
    <name type="common">Herring worm</name>
    <dbReference type="NCBI Taxonomy" id="6269"/>
    <lineage>
        <taxon>Eukaryota</taxon>
        <taxon>Metazoa</taxon>
        <taxon>Ecdysozoa</taxon>
        <taxon>Nematoda</taxon>
        <taxon>Chromadorea</taxon>
        <taxon>Rhabditida</taxon>
        <taxon>Spirurina</taxon>
        <taxon>Ascaridomorpha</taxon>
        <taxon>Ascaridoidea</taxon>
        <taxon>Anisakidae</taxon>
        <taxon>Anisakis</taxon>
        <taxon>Anisakis simplex complex</taxon>
    </lineage>
</organism>
<dbReference type="Pfam" id="PF01391">
    <property type="entry name" value="Collagen"/>
    <property type="match status" value="2"/>
</dbReference>
<evidence type="ECO:0000256" key="2">
    <source>
        <dbReference type="SAM" id="MobiDB-lite"/>
    </source>
</evidence>
<dbReference type="GO" id="GO:0042302">
    <property type="term" value="F:structural constituent of cuticle"/>
    <property type="evidence" value="ECO:0007669"/>
    <property type="project" value="InterPro"/>
</dbReference>
<evidence type="ECO:0000313" key="5">
    <source>
        <dbReference type="Proteomes" id="UP000267096"/>
    </source>
</evidence>
<protein>
    <submittedName>
        <fullName evidence="6">Col_cuticle_N domain-containing protein</fullName>
    </submittedName>
</protein>
<accession>A0A0M3JVC2</accession>
<dbReference type="InterPro" id="IPR008160">
    <property type="entry name" value="Collagen"/>
</dbReference>
<feature type="compositionally biased region" description="Acidic residues" evidence="2">
    <location>
        <begin position="110"/>
        <end position="119"/>
    </location>
</feature>
<gene>
    <name evidence="4" type="ORF">ASIM_LOCUS11637</name>
</gene>
<feature type="domain" description="Nematode cuticle collagen N-terminal" evidence="3">
    <location>
        <begin position="8"/>
        <end position="58"/>
    </location>
</feature>
<feature type="compositionally biased region" description="Basic and acidic residues" evidence="2">
    <location>
        <begin position="235"/>
        <end position="262"/>
    </location>
</feature>
<dbReference type="SMART" id="SM01088">
    <property type="entry name" value="Col_cuticle_N"/>
    <property type="match status" value="1"/>
</dbReference>